<protein>
    <submittedName>
        <fullName evidence="1">Uncharacterized protein</fullName>
    </submittedName>
</protein>
<dbReference type="EMBL" id="CM047944">
    <property type="protein sequence ID" value="KAI9899453.1"/>
    <property type="molecule type" value="Genomic_DNA"/>
</dbReference>
<evidence type="ECO:0000313" key="2">
    <source>
        <dbReference type="Proteomes" id="UP001163324"/>
    </source>
</evidence>
<accession>A0ACC0UZ71</accession>
<comment type="caution">
    <text evidence="1">The sequence shown here is derived from an EMBL/GenBank/DDBJ whole genome shotgun (WGS) entry which is preliminary data.</text>
</comment>
<name>A0ACC0UZ71_9HYPO</name>
<evidence type="ECO:0000313" key="1">
    <source>
        <dbReference type="EMBL" id="KAI9899453.1"/>
    </source>
</evidence>
<keyword evidence="2" id="KW-1185">Reference proteome</keyword>
<reference evidence="1" key="1">
    <citation type="submission" date="2022-10" db="EMBL/GenBank/DDBJ databases">
        <title>Complete Genome of Trichothecium roseum strain YXFP-22015, a Plant Pathogen Isolated from Citrus.</title>
        <authorList>
            <person name="Wang Y."/>
            <person name="Zhu L."/>
        </authorList>
    </citation>
    <scope>NUCLEOTIDE SEQUENCE</scope>
    <source>
        <strain evidence="1">YXFP-22015</strain>
    </source>
</reference>
<proteinExistence type="predicted"/>
<organism evidence="1 2">
    <name type="scientific">Trichothecium roseum</name>
    <dbReference type="NCBI Taxonomy" id="47278"/>
    <lineage>
        <taxon>Eukaryota</taxon>
        <taxon>Fungi</taxon>
        <taxon>Dikarya</taxon>
        <taxon>Ascomycota</taxon>
        <taxon>Pezizomycotina</taxon>
        <taxon>Sordariomycetes</taxon>
        <taxon>Hypocreomycetidae</taxon>
        <taxon>Hypocreales</taxon>
        <taxon>Hypocreales incertae sedis</taxon>
        <taxon>Trichothecium</taxon>
    </lineage>
</organism>
<gene>
    <name evidence="1" type="ORF">N3K66_005914</name>
</gene>
<dbReference type="Proteomes" id="UP001163324">
    <property type="component" value="Chromosome 5"/>
</dbReference>
<sequence>MYLHGLFTSDPASLDKAWNMLTLSNDVHACWSKALLGFKYQGHITAGDSTIFTLQYRWLGKSTARPKDRITLDMLNDPTKKALVDQLHLGHEDYLAFTRSGRPVTSGSTIDIEIPTQDAANFKAAIELQWALLKVAALCGAAGDPDLSPGSSDSDSSPGGLGHMQDVEEEASASRHELEPDDFARQLAERLEEHSVMTMPMRGRRGRSADWFGSPRGRSEQRVVSRGTSRGRGSYPKRGMRLRGSESPASPMHGFATPQGIVKVSSPFAQDNETPGDTLHAQAQRGQKLVVRTRTPSADTKAHD</sequence>